<name>A0A5N8VCZ0_9ACTN</name>
<protein>
    <submittedName>
        <fullName evidence="4">ATP-binding protein</fullName>
    </submittedName>
</protein>
<feature type="region of interest" description="Disordered" evidence="2">
    <location>
        <begin position="1"/>
        <end position="45"/>
    </location>
</feature>
<keyword evidence="1" id="KW-0723">Serine/threonine-protein kinase</keyword>
<dbReference type="PANTHER" id="PTHR35526:SF3">
    <property type="entry name" value="ANTI-SIGMA-F FACTOR RSBW"/>
    <property type="match status" value="1"/>
</dbReference>
<keyword evidence="1" id="KW-0808">Transferase</keyword>
<dbReference type="InterPro" id="IPR036890">
    <property type="entry name" value="HATPase_C_sf"/>
</dbReference>
<keyword evidence="4" id="KW-0547">Nucleotide-binding</keyword>
<proteinExistence type="predicted"/>
<comment type="caution">
    <text evidence="4">The sequence shown here is derived from an EMBL/GenBank/DDBJ whole genome shotgun (WGS) entry which is preliminary data.</text>
</comment>
<evidence type="ECO:0000256" key="1">
    <source>
        <dbReference type="ARBA" id="ARBA00022527"/>
    </source>
</evidence>
<dbReference type="AlphaFoldDB" id="A0A5N8VCZ0"/>
<evidence type="ECO:0000259" key="3">
    <source>
        <dbReference type="Pfam" id="PF13581"/>
    </source>
</evidence>
<evidence type="ECO:0000313" key="4">
    <source>
        <dbReference type="EMBL" id="MPY33117.1"/>
    </source>
</evidence>
<dbReference type="Gene3D" id="3.30.565.10">
    <property type="entry name" value="Histidine kinase-like ATPase, C-terminal domain"/>
    <property type="match status" value="1"/>
</dbReference>
<keyword evidence="4" id="KW-0067">ATP-binding</keyword>
<dbReference type="InterPro" id="IPR050267">
    <property type="entry name" value="Anti-sigma-factor_SerPK"/>
</dbReference>
<organism evidence="4 5">
    <name type="scientific">Streptomyces adustus</name>
    <dbReference type="NCBI Taxonomy" id="1609272"/>
    <lineage>
        <taxon>Bacteria</taxon>
        <taxon>Bacillati</taxon>
        <taxon>Actinomycetota</taxon>
        <taxon>Actinomycetes</taxon>
        <taxon>Kitasatosporales</taxon>
        <taxon>Streptomycetaceae</taxon>
        <taxon>Streptomyces</taxon>
    </lineage>
</organism>
<dbReference type="InterPro" id="IPR003594">
    <property type="entry name" value="HATPase_dom"/>
</dbReference>
<evidence type="ECO:0000313" key="5">
    <source>
        <dbReference type="Proteomes" id="UP000325849"/>
    </source>
</evidence>
<dbReference type="CDD" id="cd16936">
    <property type="entry name" value="HATPase_RsbW-like"/>
    <property type="match status" value="1"/>
</dbReference>
<keyword evidence="1" id="KW-0418">Kinase</keyword>
<accession>A0A5N8VCZ0</accession>
<dbReference type="EMBL" id="VJZD01000065">
    <property type="protein sequence ID" value="MPY33117.1"/>
    <property type="molecule type" value="Genomic_DNA"/>
</dbReference>
<gene>
    <name evidence="4" type="ORF">FNH09_18185</name>
</gene>
<dbReference type="GO" id="GO:0005524">
    <property type="term" value="F:ATP binding"/>
    <property type="evidence" value="ECO:0007669"/>
    <property type="project" value="UniProtKB-KW"/>
</dbReference>
<dbReference type="PANTHER" id="PTHR35526">
    <property type="entry name" value="ANTI-SIGMA-F FACTOR RSBW-RELATED"/>
    <property type="match status" value="1"/>
</dbReference>
<dbReference type="Proteomes" id="UP000325849">
    <property type="component" value="Unassembled WGS sequence"/>
</dbReference>
<sequence length="176" mass="19205">MSAPYRLRPTDRVPKSLAGLPVPVSAHPQKSQKAMFATDSRSPSPLLDRPCRHEALLTLPAQKAHVSAARHFAGDLLETWSVPTGDRDSAVLIVDELAANAAQYGRERMTVLLALDDGTLHIVVTDSGMAVERHRPDMAPDEHGRGTGIVQYLAQSTEIHQTRGGREVRACLRCSR</sequence>
<dbReference type="SUPFAM" id="SSF55874">
    <property type="entry name" value="ATPase domain of HSP90 chaperone/DNA topoisomerase II/histidine kinase"/>
    <property type="match status" value="1"/>
</dbReference>
<feature type="domain" description="Histidine kinase/HSP90-like ATPase" evidence="3">
    <location>
        <begin position="59"/>
        <end position="171"/>
    </location>
</feature>
<evidence type="ECO:0000256" key="2">
    <source>
        <dbReference type="SAM" id="MobiDB-lite"/>
    </source>
</evidence>
<dbReference type="Pfam" id="PF13581">
    <property type="entry name" value="HATPase_c_2"/>
    <property type="match status" value="1"/>
</dbReference>
<dbReference type="OrthoDB" id="4321117at2"/>
<dbReference type="GO" id="GO:0004674">
    <property type="term" value="F:protein serine/threonine kinase activity"/>
    <property type="evidence" value="ECO:0007669"/>
    <property type="project" value="UniProtKB-KW"/>
</dbReference>
<keyword evidence="5" id="KW-1185">Reference proteome</keyword>
<reference evidence="4 5" key="1">
    <citation type="submission" date="2019-07" db="EMBL/GenBank/DDBJ databases">
        <title>New species of Amycolatopsis and Streptomyces.</title>
        <authorList>
            <person name="Duangmal K."/>
            <person name="Teo W.F.A."/>
            <person name="Lipun K."/>
        </authorList>
    </citation>
    <scope>NUCLEOTIDE SEQUENCE [LARGE SCALE GENOMIC DNA]</scope>
    <source>
        <strain evidence="4 5">NBRC 109810</strain>
    </source>
</reference>